<dbReference type="AlphaFoldDB" id="F0ZXL4"/>
<evidence type="ECO:0000313" key="3">
    <source>
        <dbReference type="Proteomes" id="UP000001064"/>
    </source>
</evidence>
<proteinExistence type="predicted"/>
<dbReference type="RefSeq" id="XP_003292162.1">
    <property type="nucleotide sequence ID" value="XM_003292114.1"/>
</dbReference>
<evidence type="ECO:0000313" key="2">
    <source>
        <dbReference type="EMBL" id="EGC31318.1"/>
    </source>
</evidence>
<dbReference type="GeneID" id="10505910"/>
<reference evidence="3" key="1">
    <citation type="journal article" date="2011" name="Genome Biol.">
        <title>Comparative genomics of the social amoebae Dictyostelium discoideum and Dictyostelium purpureum.</title>
        <authorList>
            <consortium name="US DOE Joint Genome Institute (JGI-PGF)"/>
            <person name="Sucgang R."/>
            <person name="Kuo A."/>
            <person name="Tian X."/>
            <person name="Salerno W."/>
            <person name="Parikh A."/>
            <person name="Feasley C.L."/>
            <person name="Dalin E."/>
            <person name="Tu H."/>
            <person name="Huang E."/>
            <person name="Barry K."/>
            <person name="Lindquist E."/>
            <person name="Shapiro H."/>
            <person name="Bruce D."/>
            <person name="Schmutz J."/>
            <person name="Salamov A."/>
            <person name="Fey P."/>
            <person name="Gaudet P."/>
            <person name="Anjard C."/>
            <person name="Babu M.M."/>
            <person name="Basu S."/>
            <person name="Bushmanova Y."/>
            <person name="van der Wel H."/>
            <person name="Katoh-Kurasawa M."/>
            <person name="Dinh C."/>
            <person name="Coutinho P.M."/>
            <person name="Saito T."/>
            <person name="Elias M."/>
            <person name="Schaap P."/>
            <person name="Kay R.R."/>
            <person name="Henrissat B."/>
            <person name="Eichinger L."/>
            <person name="Rivero F."/>
            <person name="Putnam N.H."/>
            <person name="West C.M."/>
            <person name="Loomis W.F."/>
            <person name="Chisholm R.L."/>
            <person name="Shaulsky G."/>
            <person name="Strassmann J.E."/>
            <person name="Queller D.C."/>
            <person name="Kuspa A."/>
            <person name="Grigoriev I.V."/>
        </authorList>
    </citation>
    <scope>NUCLEOTIDE SEQUENCE [LARGE SCALE GENOMIC DNA]</scope>
    <source>
        <strain evidence="3">QSDP1</strain>
    </source>
</reference>
<dbReference type="KEGG" id="dpp:DICPUDRAFT_156850"/>
<accession>F0ZXL4</accession>
<protein>
    <submittedName>
        <fullName evidence="2">Uncharacterized protein</fullName>
    </submittedName>
</protein>
<name>F0ZXL4_DICPU</name>
<dbReference type="Proteomes" id="UP000001064">
    <property type="component" value="Unassembled WGS sequence"/>
</dbReference>
<feature type="compositionally biased region" description="Low complexity" evidence="1">
    <location>
        <begin position="1"/>
        <end position="13"/>
    </location>
</feature>
<evidence type="ECO:0000256" key="1">
    <source>
        <dbReference type="SAM" id="MobiDB-lite"/>
    </source>
</evidence>
<keyword evidence="3" id="KW-1185">Reference proteome</keyword>
<sequence length="111" mass="12839">MDKINNNNPSNDKINIKSKDKVSPLTNNNQILSVDNYKLDQPITISPKKINQIRKRKANSQNISLDDLSPQIINNNLNNKKQSNPNKVKDFKNFIIKILLISLRYLNHMMP</sequence>
<dbReference type="InParanoid" id="F0ZXL4"/>
<gene>
    <name evidence="2" type="ORF">DICPUDRAFT_156850</name>
</gene>
<dbReference type="EMBL" id="GL871262">
    <property type="protein sequence ID" value="EGC31318.1"/>
    <property type="molecule type" value="Genomic_DNA"/>
</dbReference>
<organism evidence="2 3">
    <name type="scientific">Dictyostelium purpureum</name>
    <name type="common">Slime mold</name>
    <dbReference type="NCBI Taxonomy" id="5786"/>
    <lineage>
        <taxon>Eukaryota</taxon>
        <taxon>Amoebozoa</taxon>
        <taxon>Evosea</taxon>
        <taxon>Eumycetozoa</taxon>
        <taxon>Dictyostelia</taxon>
        <taxon>Dictyosteliales</taxon>
        <taxon>Dictyosteliaceae</taxon>
        <taxon>Dictyostelium</taxon>
    </lineage>
</organism>
<dbReference type="VEuPathDB" id="AmoebaDB:DICPUDRAFT_156850"/>
<feature type="region of interest" description="Disordered" evidence="1">
    <location>
        <begin position="1"/>
        <end position="21"/>
    </location>
</feature>